<reference evidence="2" key="1">
    <citation type="submission" date="2021-02" db="EMBL/GenBank/DDBJ databases">
        <authorList>
            <person name="Dougan E. K."/>
            <person name="Rhodes N."/>
            <person name="Thang M."/>
            <person name="Chan C."/>
        </authorList>
    </citation>
    <scope>NUCLEOTIDE SEQUENCE</scope>
</reference>
<dbReference type="EMBL" id="CAJNNW010022959">
    <property type="protein sequence ID" value="CAE8670021.1"/>
    <property type="molecule type" value="Genomic_DNA"/>
</dbReference>
<protein>
    <submittedName>
        <fullName evidence="2">Uncharacterized protein</fullName>
    </submittedName>
</protein>
<proteinExistence type="predicted"/>
<feature type="transmembrane region" description="Helical" evidence="1">
    <location>
        <begin position="107"/>
        <end position="127"/>
    </location>
</feature>
<feature type="transmembrane region" description="Helical" evidence="1">
    <location>
        <begin position="30"/>
        <end position="50"/>
    </location>
</feature>
<name>A0A813J6C7_POLGL</name>
<keyword evidence="1" id="KW-0472">Membrane</keyword>
<evidence type="ECO:0000313" key="3">
    <source>
        <dbReference type="Proteomes" id="UP000626109"/>
    </source>
</evidence>
<evidence type="ECO:0000256" key="1">
    <source>
        <dbReference type="SAM" id="Phobius"/>
    </source>
</evidence>
<keyword evidence="1" id="KW-0812">Transmembrane</keyword>
<dbReference type="AlphaFoldDB" id="A0A813J6C7"/>
<evidence type="ECO:0000313" key="2">
    <source>
        <dbReference type="EMBL" id="CAE8670021.1"/>
    </source>
</evidence>
<sequence>MAVKPVTPNRANSTDYSLEQQHLRSVPIRFLLYHFSLLLFVACFTLVFVVDNAFQKRNLIGTDRTTRNGFKEFSPRRAAAAPAGEHRAGGAAAAGGVAGGATAVSTGALVVVVVVVVIVVVCSSCCCRHRGDKISQQKVSSVNSALVHAAPSNQPETALVTLRLFPKHHDRT</sequence>
<keyword evidence="1" id="KW-1133">Transmembrane helix</keyword>
<comment type="caution">
    <text evidence="2">The sequence shown here is derived from an EMBL/GenBank/DDBJ whole genome shotgun (WGS) entry which is preliminary data.</text>
</comment>
<gene>
    <name evidence="2" type="ORF">PGLA2088_LOCUS17346</name>
</gene>
<dbReference type="Proteomes" id="UP000626109">
    <property type="component" value="Unassembled WGS sequence"/>
</dbReference>
<organism evidence="2 3">
    <name type="scientific">Polarella glacialis</name>
    <name type="common">Dinoflagellate</name>
    <dbReference type="NCBI Taxonomy" id="89957"/>
    <lineage>
        <taxon>Eukaryota</taxon>
        <taxon>Sar</taxon>
        <taxon>Alveolata</taxon>
        <taxon>Dinophyceae</taxon>
        <taxon>Suessiales</taxon>
        <taxon>Suessiaceae</taxon>
        <taxon>Polarella</taxon>
    </lineage>
</organism>
<accession>A0A813J6C7</accession>